<evidence type="ECO:0000313" key="3">
    <source>
        <dbReference type="Proteomes" id="UP000009235"/>
    </source>
</evidence>
<keyword evidence="1" id="KW-0812">Transmembrane</keyword>
<dbReference type="RefSeq" id="WP_013806286.1">
    <property type="nucleotide sequence ID" value="NC_015564.1"/>
</dbReference>
<evidence type="ECO:0008006" key="4">
    <source>
        <dbReference type="Google" id="ProtNLM"/>
    </source>
</evidence>
<sequence length="611" mass="65954">MTAAPGGPQRKVEYSRAVVAGALALIVAGLVLRGWVLSRGSFYWDDFILIGRAAEFPLFSADLLFHDHDGHFMPLTFAAAWLLTAVAPLEWWAAAASLLILQLLASLAVLRLLVVLLGWRPVLFVPLTFYLLSPLTLPAFAWWAAGLNALPLQAALAWVTADTVRLIETRRRRYAVSALVAFLIALLFFEKAAVVPFAAFAVALLWVWVTQKPRDAGASRANPFAFVARGGRELWIGSAVILLWWIPVYSMAVSRDVGFDGLKSAGTILNRTFTDSFVPVLFGGPWTWERWLPSTPWAAAPQWATVACWAALAAIVGGSIVLKRRVIPVFAFVAAYIIVATIPVLVLRAGPDTAPELVQSLRYLAETSVIVVAAIALVFVAPGREGLNARWHPGRKAAAVAVAAFILSSVWSTVTFSQVWSENPSREYLTNLRGATDTDAPVQLLDQEVPWNLLSPLTFPQNMASRVLAPLDDRVRFGPVVSELRMVDDRGRLVAAEVWWNRAIPQGPDPECGYRITPGAPVAVPLGGGMFEHGWTAQLNYFSNGPGELVVAFDSIAGERSAVSVPIEEGLNTAYVRLVGGAESLLFTTPTPGVEICLGSGPVGVAAHAGN</sequence>
<evidence type="ECO:0000313" key="2">
    <source>
        <dbReference type="EMBL" id="AEF39937.1"/>
    </source>
</evidence>
<feature type="transmembrane region" description="Helical" evidence="1">
    <location>
        <begin position="139"/>
        <end position="161"/>
    </location>
</feature>
<feature type="transmembrane region" description="Helical" evidence="1">
    <location>
        <begin position="195"/>
        <end position="213"/>
    </location>
</feature>
<protein>
    <recommendedName>
        <fullName evidence="4">Transmembrane protein</fullName>
    </recommendedName>
</protein>
<feature type="transmembrane region" description="Helical" evidence="1">
    <location>
        <begin position="99"/>
        <end position="119"/>
    </location>
</feature>
<dbReference type="Proteomes" id="UP000009235">
    <property type="component" value="Chromosome"/>
</dbReference>
<feature type="transmembrane region" description="Helical" evidence="1">
    <location>
        <begin position="17"/>
        <end position="36"/>
    </location>
</feature>
<feature type="transmembrane region" description="Helical" evidence="1">
    <location>
        <begin position="72"/>
        <end position="92"/>
    </location>
</feature>
<feature type="transmembrane region" description="Helical" evidence="1">
    <location>
        <begin position="234"/>
        <end position="252"/>
    </location>
</feature>
<dbReference type="eggNOG" id="COG0815">
    <property type="taxonomic scope" value="Bacteria"/>
</dbReference>
<feature type="transmembrane region" description="Helical" evidence="1">
    <location>
        <begin position="329"/>
        <end position="349"/>
    </location>
</feature>
<organism evidence="2 3">
    <name type="scientific">Hoyosella subflava (strain DSM 45089 / JCM 17490 / NBRC 109087 / DQS3-9A1)</name>
    <name type="common">Amycolicicoccus subflavus</name>
    <dbReference type="NCBI Taxonomy" id="443218"/>
    <lineage>
        <taxon>Bacteria</taxon>
        <taxon>Bacillati</taxon>
        <taxon>Actinomycetota</taxon>
        <taxon>Actinomycetes</taxon>
        <taxon>Mycobacteriales</taxon>
        <taxon>Hoyosellaceae</taxon>
        <taxon>Hoyosella</taxon>
    </lineage>
</organism>
<feature type="transmembrane region" description="Helical" evidence="1">
    <location>
        <begin position="361"/>
        <end position="381"/>
    </location>
</feature>
<evidence type="ECO:0000256" key="1">
    <source>
        <dbReference type="SAM" id="Phobius"/>
    </source>
</evidence>
<keyword evidence="1" id="KW-1133">Transmembrane helix</keyword>
<name>F6EHY8_HOYSD</name>
<reference evidence="2 3" key="1">
    <citation type="journal article" date="2011" name="J. Bacteriol.">
        <title>Complete genome sequence of Amycolicicoccus subflavus DQS3-9A1T, an actinomycete isolated from crude oil-polluted soil.</title>
        <authorList>
            <person name="Cai M."/>
            <person name="Chen W.M."/>
            <person name="Nie Y."/>
            <person name="Chi C.Q."/>
            <person name="Wang Y.N."/>
            <person name="Tang Y.Q."/>
            <person name="Li G.Y."/>
            <person name="Wu X.L."/>
        </authorList>
    </citation>
    <scope>NUCLEOTIDE SEQUENCE [LARGE SCALE GENOMIC DNA]</scope>
    <source>
        <strain evidence="3">DSM 45089 / DQS3-9A1</strain>
    </source>
</reference>
<dbReference type="STRING" id="443218.AS9A_1485"/>
<keyword evidence="3" id="KW-1185">Reference proteome</keyword>
<feature type="transmembrane region" description="Helical" evidence="1">
    <location>
        <begin position="397"/>
        <end position="420"/>
    </location>
</feature>
<accession>F6EHY8</accession>
<dbReference type="OrthoDB" id="3778510at2"/>
<dbReference type="AlphaFoldDB" id="F6EHY8"/>
<gene>
    <name evidence="2" type="ordered locus">AS9A_1485</name>
</gene>
<feature type="transmembrane region" description="Helical" evidence="1">
    <location>
        <begin position="173"/>
        <end position="189"/>
    </location>
</feature>
<dbReference type="EMBL" id="CP002786">
    <property type="protein sequence ID" value="AEF39937.1"/>
    <property type="molecule type" value="Genomic_DNA"/>
</dbReference>
<dbReference type="KEGG" id="asd:AS9A_1485"/>
<proteinExistence type="predicted"/>
<feature type="transmembrane region" description="Helical" evidence="1">
    <location>
        <begin position="303"/>
        <end position="322"/>
    </location>
</feature>
<dbReference type="HOGENOM" id="CLU_020410_0_0_11"/>
<keyword evidence="1" id="KW-0472">Membrane</keyword>